<sequence length="142" mass="16287">MFAEAEEDFVEILFSFLTLPLGTIARLSRKYEDKVGSLTSLYESVENLSIERFFETWYKDCLVYPINSSAHVCEKLKVNLHGTKSILYQPGAIFFKKKGKFIITEDLNIIPLMMDTSISLLNSLGVESIHLLHERTIFFGLK</sequence>
<comment type="caution">
    <text evidence="1">The sequence shown here is derived from an EMBL/GenBank/DDBJ whole genome shotgun (WGS) entry which is preliminary data.</text>
</comment>
<dbReference type="PANTHER" id="PTHR33103:SF98">
    <property type="entry name" value="DUF674 FAMILY PROTEIN"/>
    <property type="match status" value="1"/>
</dbReference>
<keyword evidence="2" id="KW-1185">Reference proteome</keyword>
<gene>
    <name evidence="1" type="ORF">LSAT_V11C900469220</name>
</gene>
<proteinExistence type="predicted"/>
<name>A0A9R1UKK1_LACSA</name>
<dbReference type="EMBL" id="NBSK02000009">
    <property type="protein sequence ID" value="KAJ0188576.1"/>
    <property type="molecule type" value="Genomic_DNA"/>
</dbReference>
<organism evidence="1 2">
    <name type="scientific">Lactuca sativa</name>
    <name type="common">Garden lettuce</name>
    <dbReference type="NCBI Taxonomy" id="4236"/>
    <lineage>
        <taxon>Eukaryota</taxon>
        <taxon>Viridiplantae</taxon>
        <taxon>Streptophyta</taxon>
        <taxon>Embryophyta</taxon>
        <taxon>Tracheophyta</taxon>
        <taxon>Spermatophyta</taxon>
        <taxon>Magnoliopsida</taxon>
        <taxon>eudicotyledons</taxon>
        <taxon>Gunneridae</taxon>
        <taxon>Pentapetalae</taxon>
        <taxon>asterids</taxon>
        <taxon>campanulids</taxon>
        <taxon>Asterales</taxon>
        <taxon>Asteraceae</taxon>
        <taxon>Cichorioideae</taxon>
        <taxon>Cichorieae</taxon>
        <taxon>Lactucinae</taxon>
        <taxon>Lactuca</taxon>
    </lineage>
</organism>
<accession>A0A9R1UKK1</accession>
<dbReference type="PANTHER" id="PTHR33103">
    <property type="entry name" value="OS01G0153900 PROTEIN"/>
    <property type="match status" value="1"/>
</dbReference>
<evidence type="ECO:0000313" key="2">
    <source>
        <dbReference type="Proteomes" id="UP000235145"/>
    </source>
</evidence>
<reference evidence="1 2" key="1">
    <citation type="journal article" date="2017" name="Nat. Commun.">
        <title>Genome assembly with in vitro proximity ligation data and whole-genome triplication in lettuce.</title>
        <authorList>
            <person name="Reyes-Chin-Wo S."/>
            <person name="Wang Z."/>
            <person name="Yang X."/>
            <person name="Kozik A."/>
            <person name="Arikit S."/>
            <person name="Song C."/>
            <person name="Xia L."/>
            <person name="Froenicke L."/>
            <person name="Lavelle D.O."/>
            <person name="Truco M.J."/>
            <person name="Xia R."/>
            <person name="Zhu S."/>
            <person name="Xu C."/>
            <person name="Xu H."/>
            <person name="Xu X."/>
            <person name="Cox K."/>
            <person name="Korf I."/>
            <person name="Meyers B.C."/>
            <person name="Michelmore R.W."/>
        </authorList>
    </citation>
    <scope>NUCLEOTIDE SEQUENCE [LARGE SCALE GENOMIC DNA]</scope>
    <source>
        <strain evidence="2">cv. Salinas</strain>
        <tissue evidence="1">Seedlings</tissue>
    </source>
</reference>
<protein>
    <submittedName>
        <fullName evidence="1">Uncharacterized protein</fullName>
    </submittedName>
</protein>
<evidence type="ECO:0000313" key="1">
    <source>
        <dbReference type="EMBL" id="KAJ0188576.1"/>
    </source>
</evidence>
<dbReference type="Pfam" id="PF05056">
    <property type="entry name" value="DUF674"/>
    <property type="match status" value="1"/>
</dbReference>
<dbReference type="AlphaFoldDB" id="A0A9R1UKK1"/>
<dbReference type="Proteomes" id="UP000235145">
    <property type="component" value="Unassembled WGS sequence"/>
</dbReference>
<dbReference type="InterPro" id="IPR007750">
    <property type="entry name" value="DUF674"/>
</dbReference>